<dbReference type="GO" id="GO:0005886">
    <property type="term" value="C:plasma membrane"/>
    <property type="evidence" value="ECO:0007669"/>
    <property type="project" value="UniProtKB-SubCell"/>
</dbReference>
<keyword evidence="4 7" id="KW-0812">Transmembrane</keyword>
<feature type="transmembrane region" description="Helical" evidence="7">
    <location>
        <begin position="83"/>
        <end position="109"/>
    </location>
</feature>
<evidence type="ECO:0000313" key="9">
    <source>
        <dbReference type="Proteomes" id="UP000634530"/>
    </source>
</evidence>
<proteinExistence type="predicted"/>
<dbReference type="InterPro" id="IPR036259">
    <property type="entry name" value="MFS_trans_sf"/>
</dbReference>
<sequence length="395" mass="42296">MGRDYLAFFASLFLSRLADQILLFIVPLLVFQSTNSASWAGLAFFAEALPRFLAFPVCGALCDRFSPVRILHLSQACRAITCILAVVGHGLFGGIYWLVVLSALCGVLTTQGIMAREVLLPHVFARYSYTRTLSYSQIADQSGLVLGPLLAALMLGTMSWSWVVLAVAGLFLLADLAMWGWQRSSTVTLPTFEQQPGLWLKPLRVALGHIRSLAELQKIICLAVGVNLIVGVTLATSAALVVGVHEQGKDYYAGLQAVGAGVTIAILFLLARVHLSLRLLGGLSYSLIVLGGFISGLSGSIAGYVLGFLLVIGFDKMFNVYMRSIRQRVIPAQDFGKTVGVITLLNNLSQPLAGLLVGGLAAPLGARGVVLVLSVASLLIGVAACWRWHERLQAT</sequence>
<feature type="transmembrane region" description="Helical" evidence="7">
    <location>
        <begin position="149"/>
        <end position="174"/>
    </location>
</feature>
<dbReference type="AlphaFoldDB" id="A0A9E6TU19"/>
<dbReference type="SUPFAM" id="SSF103473">
    <property type="entry name" value="MFS general substrate transporter"/>
    <property type="match status" value="1"/>
</dbReference>
<feature type="transmembrane region" description="Helical" evidence="7">
    <location>
        <begin position="368"/>
        <end position="386"/>
    </location>
</feature>
<organism evidence="8 9">
    <name type="scientific">Pseudomonas vanderleydeniana</name>
    <dbReference type="NCBI Taxonomy" id="2745495"/>
    <lineage>
        <taxon>Bacteria</taxon>
        <taxon>Pseudomonadati</taxon>
        <taxon>Pseudomonadota</taxon>
        <taxon>Gammaproteobacteria</taxon>
        <taxon>Pseudomonadales</taxon>
        <taxon>Pseudomonadaceae</taxon>
        <taxon>Pseudomonas</taxon>
    </lineage>
</organism>
<protein>
    <submittedName>
        <fullName evidence="8">MFS transporter</fullName>
    </submittedName>
</protein>
<dbReference type="KEGG" id="pvw:HU752_015730"/>
<feature type="transmembrane region" description="Helical" evidence="7">
    <location>
        <begin position="251"/>
        <end position="270"/>
    </location>
</feature>
<evidence type="ECO:0000256" key="2">
    <source>
        <dbReference type="ARBA" id="ARBA00022448"/>
    </source>
</evidence>
<keyword evidence="3" id="KW-1003">Cell membrane</keyword>
<keyword evidence="5 7" id="KW-1133">Transmembrane helix</keyword>
<feature type="transmembrane region" description="Helical" evidence="7">
    <location>
        <begin position="301"/>
        <end position="318"/>
    </location>
</feature>
<dbReference type="EMBL" id="CP077093">
    <property type="protein sequence ID" value="QXI31288.1"/>
    <property type="molecule type" value="Genomic_DNA"/>
</dbReference>
<reference evidence="8 9" key="2">
    <citation type="journal article" date="2021" name="Microorganisms">
        <title>The Ever-Expanding Pseudomonas Genus: Description of 43 New Species and Partition of the Pseudomonas putida Group.</title>
        <authorList>
            <person name="Girard L."/>
            <person name="Lood C."/>
            <person name="Hofte M."/>
            <person name="Vandamme P."/>
            <person name="Rokni-Zadeh H."/>
            <person name="van Noort V."/>
            <person name="Lavigne R."/>
            <person name="De Mot R."/>
        </authorList>
    </citation>
    <scope>NUCLEOTIDE SEQUENCE [LARGE SCALE GENOMIC DNA]</scope>
    <source>
        <strain evidence="8 9">RW8P3</strain>
    </source>
</reference>
<dbReference type="CDD" id="cd06173">
    <property type="entry name" value="MFS_MefA_like"/>
    <property type="match status" value="1"/>
</dbReference>
<dbReference type="InterPro" id="IPR011701">
    <property type="entry name" value="MFS"/>
</dbReference>
<keyword evidence="6 7" id="KW-0472">Membrane</keyword>
<feature type="transmembrane region" description="Helical" evidence="7">
    <location>
        <begin position="42"/>
        <end position="62"/>
    </location>
</feature>
<dbReference type="Pfam" id="PF07690">
    <property type="entry name" value="MFS_1"/>
    <property type="match status" value="1"/>
</dbReference>
<comment type="subcellular location">
    <subcellularLocation>
        <location evidence="1">Cell membrane</location>
        <topology evidence="1">Multi-pass membrane protein</topology>
    </subcellularLocation>
</comment>
<evidence type="ECO:0000256" key="6">
    <source>
        <dbReference type="ARBA" id="ARBA00023136"/>
    </source>
</evidence>
<dbReference type="RefSeq" id="WP_186676738.1">
    <property type="nucleotide sequence ID" value="NZ_CP077093.1"/>
</dbReference>
<dbReference type="PANTHER" id="PTHR23513">
    <property type="entry name" value="INTEGRAL MEMBRANE EFFLUX PROTEIN-RELATED"/>
    <property type="match status" value="1"/>
</dbReference>
<name>A0A9E6TU19_9PSED</name>
<keyword evidence="9" id="KW-1185">Reference proteome</keyword>
<evidence type="ECO:0000256" key="1">
    <source>
        <dbReference type="ARBA" id="ARBA00004651"/>
    </source>
</evidence>
<evidence type="ECO:0000256" key="5">
    <source>
        <dbReference type="ARBA" id="ARBA00022989"/>
    </source>
</evidence>
<evidence type="ECO:0000256" key="4">
    <source>
        <dbReference type="ARBA" id="ARBA00022692"/>
    </source>
</evidence>
<dbReference type="PANTHER" id="PTHR23513:SF9">
    <property type="entry name" value="ENTEROBACTIN EXPORTER ENTS"/>
    <property type="match status" value="1"/>
</dbReference>
<feature type="transmembrane region" description="Helical" evidence="7">
    <location>
        <begin position="219"/>
        <end position="245"/>
    </location>
</feature>
<gene>
    <name evidence="8" type="ORF">HU752_015730</name>
</gene>
<evidence type="ECO:0000313" key="8">
    <source>
        <dbReference type="EMBL" id="QXI31288.1"/>
    </source>
</evidence>
<keyword evidence="2" id="KW-0813">Transport</keyword>
<evidence type="ECO:0000256" key="7">
    <source>
        <dbReference type="SAM" id="Phobius"/>
    </source>
</evidence>
<dbReference type="Gene3D" id="1.20.1250.20">
    <property type="entry name" value="MFS general substrate transporter like domains"/>
    <property type="match status" value="1"/>
</dbReference>
<dbReference type="Proteomes" id="UP000634530">
    <property type="component" value="Chromosome"/>
</dbReference>
<accession>A0A9E6TU19</accession>
<evidence type="ECO:0000256" key="3">
    <source>
        <dbReference type="ARBA" id="ARBA00022475"/>
    </source>
</evidence>
<reference evidence="8 9" key="1">
    <citation type="journal article" date="2020" name="Microorganisms">
        <title>Reliable Identification of Environmental Pseudomonas Isolates Using the rpoD Gene.</title>
        <authorList>
            <consortium name="The Broad Institute Genome Sequencing Platform"/>
            <person name="Girard L."/>
            <person name="Lood C."/>
            <person name="Rokni-Zadeh H."/>
            <person name="van Noort V."/>
            <person name="Lavigne R."/>
            <person name="De Mot R."/>
        </authorList>
    </citation>
    <scope>NUCLEOTIDE SEQUENCE [LARGE SCALE GENOMIC DNA]</scope>
    <source>
        <strain evidence="8 9">RW8P3</strain>
    </source>
</reference>
<dbReference type="GO" id="GO:0022857">
    <property type="term" value="F:transmembrane transporter activity"/>
    <property type="evidence" value="ECO:0007669"/>
    <property type="project" value="InterPro"/>
</dbReference>